<reference evidence="1 2" key="1">
    <citation type="submission" date="2018-01" db="EMBL/GenBank/DDBJ databases">
        <title>Metagenomic assembled genomes from two thermal pools in the Uzon Caldera, Kamchatka, Russia.</title>
        <authorList>
            <person name="Wilkins L."/>
            <person name="Ettinger C."/>
        </authorList>
    </citation>
    <scope>NUCLEOTIDE SEQUENCE [LARGE SCALE GENOMIC DNA]</scope>
    <source>
        <strain evidence="1">ZAV-05</strain>
    </source>
</reference>
<dbReference type="InterPro" id="IPR032585">
    <property type="entry name" value="DUF4912"/>
</dbReference>
<organism evidence="1 2">
    <name type="scientific">Calditerrivibrio nitroreducens</name>
    <dbReference type="NCBI Taxonomy" id="477976"/>
    <lineage>
        <taxon>Bacteria</taxon>
        <taxon>Pseudomonadati</taxon>
        <taxon>Deferribacterota</taxon>
        <taxon>Deferribacteres</taxon>
        <taxon>Deferribacterales</taxon>
        <taxon>Calditerrivibrionaceae</taxon>
    </lineage>
</organism>
<proteinExistence type="predicted"/>
<name>A0A2J6WPY3_9BACT</name>
<dbReference type="EMBL" id="PNIN01000024">
    <property type="protein sequence ID" value="PMP72309.1"/>
    <property type="molecule type" value="Genomic_DNA"/>
</dbReference>
<accession>A0A2J6WPY3</accession>
<dbReference type="AlphaFoldDB" id="A0A2J6WPY3"/>
<evidence type="ECO:0000313" key="2">
    <source>
        <dbReference type="Proteomes" id="UP000242881"/>
    </source>
</evidence>
<dbReference type="Proteomes" id="UP000242881">
    <property type="component" value="Unassembled WGS sequence"/>
</dbReference>
<dbReference type="Pfam" id="PF16258">
    <property type="entry name" value="DUF4912"/>
    <property type="match status" value="1"/>
</dbReference>
<protein>
    <submittedName>
        <fullName evidence="1">Uncharacterized protein</fullName>
    </submittedName>
</protein>
<evidence type="ECO:0000313" key="1">
    <source>
        <dbReference type="EMBL" id="PMP72309.1"/>
    </source>
</evidence>
<gene>
    <name evidence="1" type="ORF">C0187_01855</name>
</gene>
<comment type="caution">
    <text evidence="1">The sequence shown here is derived from an EMBL/GenBank/DDBJ whole genome shotgun (WGS) entry which is preliminary data.</text>
</comment>
<sequence>MFKESLKMVVLESLSKNELYEMAKAKNIRGRSKMSRDELIRALKDEVNSEILVEKSKFDPLPSDMVGYSTKGEENEIASPAKIDYRLPETYNYDMLMFLPIDAKRAYVCWEVTKSKLTEFVEDTNILNFKLVLKLVTNGMGEISRVKVDLSGNYFFSNPMLEDQEAWAEIGLEVNGQFKTLMRSNSFKMPAERVSDRDDVLYMTVRENVERIIHLSLKGMDGYYSSIELYKDVLKSISSKNNVEWR</sequence>